<gene>
    <name evidence="1" type="ORF">SHKM778_31160</name>
</gene>
<dbReference type="EMBL" id="AP035768">
    <property type="protein sequence ID" value="BFO16728.1"/>
    <property type="molecule type" value="Genomic_DNA"/>
</dbReference>
<evidence type="ECO:0000313" key="1">
    <source>
        <dbReference type="EMBL" id="BFO16728.1"/>
    </source>
</evidence>
<organism evidence="1">
    <name type="scientific">Streptomyces haneummycinicus</name>
    <dbReference type="NCBI Taxonomy" id="3074435"/>
    <lineage>
        <taxon>Bacteria</taxon>
        <taxon>Bacillati</taxon>
        <taxon>Actinomycetota</taxon>
        <taxon>Actinomycetes</taxon>
        <taxon>Kitasatosporales</taxon>
        <taxon>Streptomycetaceae</taxon>
        <taxon>Streptomyces</taxon>
    </lineage>
</organism>
<proteinExistence type="predicted"/>
<reference evidence="1" key="2">
    <citation type="submission" date="2024-07" db="EMBL/GenBank/DDBJ databases">
        <title>Streptomyces haneummycinica sp. nov., a new antibiotic-producing actinobacterium isolated from marine sediment.</title>
        <authorList>
            <person name="Uemura M."/>
            <person name="Hamada M."/>
            <person name="Hirano S."/>
            <person name="Kobayashi K."/>
            <person name="Ohshiro T."/>
            <person name="Kobayashi T."/>
            <person name="Terahara T."/>
        </authorList>
    </citation>
    <scope>NUCLEOTIDE SEQUENCE</scope>
    <source>
        <strain evidence="1">KM77-8</strain>
    </source>
</reference>
<accession>A0AAT9HHE6</accession>
<dbReference type="AlphaFoldDB" id="A0AAT9HHE6"/>
<protein>
    <recommendedName>
        <fullName evidence="2">MarR family transcriptional regulator</fullName>
    </recommendedName>
</protein>
<name>A0AAT9HHE6_9ACTN</name>
<sequence length="61" mass="6404">MQSFAVQLRRMNSEFNRIAQEFAHAQGLHPTDMQALMAILDADADADADADGPSGGASGSP</sequence>
<reference evidence="1" key="1">
    <citation type="submission" date="2024-06" db="EMBL/GenBank/DDBJ databases">
        <authorList>
            <consortium name="consrtm"/>
            <person name="Uemura M."/>
            <person name="Terahara T."/>
        </authorList>
    </citation>
    <scope>NUCLEOTIDE SEQUENCE</scope>
    <source>
        <strain evidence="1">KM77-8</strain>
    </source>
</reference>
<evidence type="ECO:0008006" key="2">
    <source>
        <dbReference type="Google" id="ProtNLM"/>
    </source>
</evidence>